<accession>C8VR10</accession>
<proteinExistence type="predicted"/>
<dbReference type="PANTHER" id="PTHR12834:SF12">
    <property type="entry name" value="SIGNAL RECOGNITION PARTICLE 9 KDA PROTEIN"/>
    <property type="match status" value="1"/>
</dbReference>
<feature type="domain" description="SRP9" evidence="2">
    <location>
        <begin position="8"/>
        <end position="102"/>
    </location>
</feature>
<sequence>MRSGPYLPTSAAYLKESSLLLQAYPESTRITTKYTFPKSSPSTTNKSKPETTPSTQSTSTPAVPIATLVLKTYNPEAGICLKYRTNKAAEVGRLITALGLLAGGADMASLDGPVSATITGGDVEMGGTNGVGEEVVATAASTGANTGAGVGKGKGKGKKKGKK</sequence>
<dbReference type="InterPro" id="IPR039432">
    <property type="entry name" value="SRP9_dom"/>
</dbReference>
<organism evidence="3 4">
    <name type="scientific">Emericella nidulans (strain FGSC A4 / ATCC 38163 / CBS 112.46 / NRRL 194 / M139)</name>
    <name type="common">Aspergillus nidulans</name>
    <dbReference type="NCBI Taxonomy" id="227321"/>
    <lineage>
        <taxon>Eukaryota</taxon>
        <taxon>Fungi</taxon>
        <taxon>Dikarya</taxon>
        <taxon>Ascomycota</taxon>
        <taxon>Pezizomycotina</taxon>
        <taxon>Eurotiomycetes</taxon>
        <taxon>Eurotiomycetidae</taxon>
        <taxon>Eurotiales</taxon>
        <taxon>Aspergillaceae</taxon>
        <taxon>Aspergillus</taxon>
        <taxon>Aspergillus subgen. Nidulantes</taxon>
    </lineage>
</organism>
<dbReference type="PANTHER" id="PTHR12834">
    <property type="entry name" value="SIGNAL RECOGNITION PARTICLE 9 KDA PROTEIN"/>
    <property type="match status" value="1"/>
</dbReference>
<dbReference type="AlphaFoldDB" id="Q5BHB2"/>
<dbReference type="OrthoDB" id="5419752at2759"/>
<evidence type="ECO:0000256" key="1">
    <source>
        <dbReference type="SAM" id="MobiDB-lite"/>
    </source>
</evidence>
<reference evidence="4" key="2">
    <citation type="journal article" date="2009" name="Fungal Genet. Biol.">
        <title>The 2008 update of the Aspergillus nidulans genome annotation: a community effort.</title>
        <authorList>
            <person name="Wortman J.R."/>
            <person name="Gilsenan J.M."/>
            <person name="Joardar V."/>
            <person name="Deegan J."/>
            <person name="Clutterbuck J."/>
            <person name="Andersen M.R."/>
            <person name="Archer D."/>
            <person name="Bencina M."/>
            <person name="Braus G."/>
            <person name="Coutinho P."/>
            <person name="von Dohren H."/>
            <person name="Doonan J."/>
            <person name="Driessen A.J."/>
            <person name="Durek P."/>
            <person name="Espeso E."/>
            <person name="Fekete E."/>
            <person name="Flipphi M."/>
            <person name="Estrada C.G."/>
            <person name="Geysens S."/>
            <person name="Goldman G."/>
            <person name="de Groot P.W."/>
            <person name="Hansen K."/>
            <person name="Harris S.D."/>
            <person name="Heinekamp T."/>
            <person name="Helmstaedt K."/>
            <person name="Henrissat B."/>
            <person name="Hofmann G."/>
            <person name="Homan T."/>
            <person name="Horio T."/>
            <person name="Horiuchi H."/>
            <person name="James S."/>
            <person name="Jones M."/>
            <person name="Karaffa L."/>
            <person name="Karanyi Z."/>
            <person name="Kato M."/>
            <person name="Keller N."/>
            <person name="Kelly D.E."/>
            <person name="Kiel J.A."/>
            <person name="Kim J.M."/>
            <person name="van der Klei I.J."/>
            <person name="Klis F.M."/>
            <person name="Kovalchuk A."/>
            <person name="Krasevec N."/>
            <person name="Kubicek C.P."/>
            <person name="Liu B."/>
            <person name="Maccabe A."/>
            <person name="Meyer V."/>
            <person name="Mirabito P."/>
            <person name="Miskei M."/>
            <person name="Mos M."/>
            <person name="Mullins J."/>
            <person name="Nelson D.R."/>
            <person name="Nielsen J."/>
            <person name="Oakley B.R."/>
            <person name="Osmani S.A."/>
            <person name="Pakula T."/>
            <person name="Paszewski A."/>
            <person name="Paulsen I."/>
            <person name="Pilsyk S."/>
            <person name="Pocsi I."/>
            <person name="Punt P.J."/>
            <person name="Ram A.F."/>
            <person name="Ren Q."/>
            <person name="Robellet X."/>
            <person name="Robson G."/>
            <person name="Seiboth B."/>
            <person name="van Solingen P."/>
            <person name="Specht T."/>
            <person name="Sun J."/>
            <person name="Taheri-Talesh N."/>
            <person name="Takeshita N."/>
            <person name="Ussery D."/>
            <person name="vanKuyk P.A."/>
            <person name="Visser H."/>
            <person name="van de Vondervoort P.J."/>
            <person name="de Vries R.P."/>
            <person name="Walton J."/>
            <person name="Xiang X."/>
            <person name="Xiong Y."/>
            <person name="Zeng A.P."/>
            <person name="Brandt B.W."/>
            <person name="Cornell M.J."/>
            <person name="van den Hondel C.A."/>
            <person name="Visser J."/>
            <person name="Oliver S.G."/>
            <person name="Turner G."/>
        </authorList>
    </citation>
    <scope>GENOME REANNOTATION</scope>
    <source>
        <strain evidence="4">FGSC A4 / ATCC 38163 / CBS 112.46 / NRRL 194 / M139</strain>
    </source>
</reference>
<dbReference type="eggNOG" id="ENOG502SD1I">
    <property type="taxonomic scope" value="Eukaryota"/>
</dbReference>
<feature type="compositionally biased region" description="Basic residues" evidence="1">
    <location>
        <begin position="153"/>
        <end position="163"/>
    </location>
</feature>
<dbReference type="EMBL" id="BN001308">
    <property type="protein sequence ID" value="CBF90264.1"/>
    <property type="molecule type" value="Genomic_DNA"/>
</dbReference>
<feature type="compositionally biased region" description="Low complexity" evidence="1">
    <location>
        <begin position="37"/>
        <end position="60"/>
    </location>
</feature>
<dbReference type="GO" id="GO:0005786">
    <property type="term" value="C:signal recognition particle, endoplasmic reticulum targeting"/>
    <property type="evidence" value="ECO:0000318"/>
    <property type="project" value="GO_Central"/>
</dbReference>
<dbReference type="InterPro" id="IPR039914">
    <property type="entry name" value="SRP9-like"/>
</dbReference>
<keyword evidence="4" id="KW-1185">Reference proteome</keyword>
<protein>
    <recommendedName>
        <fullName evidence="2">SRP9 domain-containing protein</fullName>
    </recommendedName>
</protein>
<dbReference type="KEGG" id="ani:ANIA_00068"/>
<dbReference type="GeneID" id="2875842"/>
<evidence type="ECO:0000313" key="3">
    <source>
        <dbReference type="EMBL" id="CBF90264.1"/>
    </source>
</evidence>
<dbReference type="OMA" id="YETNKGA"/>
<dbReference type="Pfam" id="PF05486">
    <property type="entry name" value="SRP9-21"/>
    <property type="match status" value="1"/>
</dbReference>
<gene>
    <name evidence="3" type="ORF">ANIA_00068</name>
</gene>
<evidence type="ECO:0000259" key="2">
    <source>
        <dbReference type="Pfam" id="PF05486"/>
    </source>
</evidence>
<dbReference type="InParanoid" id="Q5BHB2"/>
<feature type="region of interest" description="Disordered" evidence="1">
    <location>
        <begin position="140"/>
        <end position="163"/>
    </location>
</feature>
<name>Q5BHB2_EMENI</name>
<dbReference type="HOGENOM" id="CLU_096859_0_0_1"/>
<feature type="region of interest" description="Disordered" evidence="1">
    <location>
        <begin position="32"/>
        <end position="60"/>
    </location>
</feature>
<dbReference type="VEuPathDB" id="FungiDB:AN0068"/>
<accession>Q5BHB2</accession>
<dbReference type="RefSeq" id="XP_657672.1">
    <property type="nucleotide sequence ID" value="XM_652580.2"/>
</dbReference>
<dbReference type="Proteomes" id="UP000000560">
    <property type="component" value="Chromosome VIII"/>
</dbReference>
<dbReference type="GO" id="GO:0006614">
    <property type="term" value="P:SRP-dependent cotranslational protein targeting to membrane"/>
    <property type="evidence" value="ECO:0000318"/>
    <property type="project" value="GO_Central"/>
</dbReference>
<dbReference type="STRING" id="227321.Q5BHB2"/>
<evidence type="ECO:0000313" key="4">
    <source>
        <dbReference type="Proteomes" id="UP000000560"/>
    </source>
</evidence>
<reference evidence="4" key="1">
    <citation type="journal article" date="2005" name="Nature">
        <title>Sequencing of Aspergillus nidulans and comparative analysis with A. fumigatus and A. oryzae.</title>
        <authorList>
            <person name="Galagan J.E."/>
            <person name="Calvo S.E."/>
            <person name="Cuomo C."/>
            <person name="Ma L.J."/>
            <person name="Wortman J.R."/>
            <person name="Batzoglou S."/>
            <person name="Lee S.I."/>
            <person name="Basturkmen M."/>
            <person name="Spevak C.C."/>
            <person name="Clutterbuck J."/>
            <person name="Kapitonov V."/>
            <person name="Jurka J."/>
            <person name="Scazzocchio C."/>
            <person name="Farman M."/>
            <person name="Butler J."/>
            <person name="Purcell S."/>
            <person name="Harris S."/>
            <person name="Braus G.H."/>
            <person name="Draht O."/>
            <person name="Busch S."/>
            <person name="D'Enfert C."/>
            <person name="Bouchier C."/>
            <person name="Goldman G.H."/>
            <person name="Bell-Pedersen D."/>
            <person name="Griffiths-Jones S."/>
            <person name="Doonan J.H."/>
            <person name="Yu J."/>
            <person name="Vienken K."/>
            <person name="Pain A."/>
            <person name="Freitag M."/>
            <person name="Selker E.U."/>
            <person name="Archer D.B."/>
            <person name="Penalva M.A."/>
            <person name="Oakley B.R."/>
            <person name="Momany M."/>
            <person name="Tanaka T."/>
            <person name="Kumagai T."/>
            <person name="Asai K."/>
            <person name="Machida M."/>
            <person name="Nierman W.C."/>
            <person name="Denning D.W."/>
            <person name="Caddick M."/>
            <person name="Hynes M."/>
            <person name="Paoletti M."/>
            <person name="Fischer R."/>
            <person name="Miller B."/>
            <person name="Dyer P."/>
            <person name="Sachs M.S."/>
            <person name="Osmani S.A."/>
            <person name="Birren B.W."/>
        </authorList>
    </citation>
    <scope>NUCLEOTIDE SEQUENCE [LARGE SCALE GENOMIC DNA]</scope>
    <source>
        <strain evidence="4">FGSC A4 / ATCC 38163 / CBS 112.46 / NRRL 194 / M139</strain>
    </source>
</reference>